<dbReference type="PIRSF" id="PIRSF016482">
    <property type="entry name" value="PilO"/>
    <property type="match status" value="1"/>
</dbReference>
<dbReference type="AlphaFoldDB" id="A0A2R5F8P0"/>
<dbReference type="InterPro" id="IPR014717">
    <property type="entry name" value="Transl_elong_EF1B/ribsomal_bS6"/>
</dbReference>
<evidence type="ECO:0000256" key="1">
    <source>
        <dbReference type="SAM" id="Coils"/>
    </source>
</evidence>
<dbReference type="GO" id="GO:0043107">
    <property type="term" value="P:type IV pilus-dependent motility"/>
    <property type="evidence" value="ECO:0007669"/>
    <property type="project" value="InterPro"/>
</dbReference>
<protein>
    <submittedName>
        <fullName evidence="3">Type IV pilus assembly protein PilO</fullName>
    </submittedName>
</protein>
<dbReference type="RefSeq" id="WP_109015129.1">
    <property type="nucleotide sequence ID" value="NZ_BDOQ01000004.1"/>
</dbReference>
<gene>
    <name evidence="3" type="primary">pilO</name>
    <name evidence="3" type="ORF">NMK_1470</name>
</gene>
<dbReference type="PANTHER" id="PTHR39555:SF1">
    <property type="entry name" value="TYPE IV PILUS INNER MEMBRANE COMPONENT PILO"/>
    <property type="match status" value="1"/>
</dbReference>
<feature type="coiled-coil region" evidence="1">
    <location>
        <begin position="72"/>
        <end position="99"/>
    </location>
</feature>
<reference evidence="3 4" key="1">
    <citation type="journal article" date="2018" name="Environ. Microbiol.">
        <title>Isolation and genomic characterization of Novimethylophilus kurashikiensis gen. nov. sp. nov., a new lanthanide-dependent methylotrophic species of Methylophilaceae.</title>
        <authorList>
            <person name="Lv H."/>
            <person name="Sahin N."/>
            <person name="Tani A."/>
        </authorList>
    </citation>
    <scope>NUCLEOTIDE SEQUENCE [LARGE SCALE GENOMIC DNA]</scope>
    <source>
        <strain evidence="3 4">La2-4</strain>
    </source>
</reference>
<dbReference type="Proteomes" id="UP000245081">
    <property type="component" value="Unassembled WGS sequence"/>
</dbReference>
<dbReference type="InterPro" id="IPR007445">
    <property type="entry name" value="PilO"/>
</dbReference>
<accession>A0A2R5F8P0</accession>
<feature type="transmembrane region" description="Helical" evidence="2">
    <location>
        <begin position="20"/>
        <end position="42"/>
    </location>
</feature>
<dbReference type="Gene3D" id="3.30.70.60">
    <property type="match status" value="1"/>
</dbReference>
<sequence>MTLDDLRNIDFNNIGDLPLPVKGVLLLGILLGTLLAGGWFVWKPMLDDLQAAEDTEWGPDKQSGLRKEFENKAGIANNLPQYQAQLKEAELKSNILLKQLPDKSQMDGLLTDINQAGIGRGLEFELFRPGAEKPSALYAEMPITIRVLGTYHDLGAFASDLGQMSRIVTLGQIAITPVAAKDAKGNASSILAMDAIATTYRALDKGDAPPPSNKRPH</sequence>
<dbReference type="GO" id="GO:0043683">
    <property type="term" value="P:type IV pilus assembly"/>
    <property type="evidence" value="ECO:0007669"/>
    <property type="project" value="InterPro"/>
</dbReference>
<dbReference type="Pfam" id="PF04350">
    <property type="entry name" value="PilO"/>
    <property type="match status" value="1"/>
</dbReference>
<keyword evidence="2" id="KW-0812">Transmembrane</keyword>
<dbReference type="EMBL" id="BDOQ01000004">
    <property type="protein sequence ID" value="GBG13918.1"/>
    <property type="molecule type" value="Genomic_DNA"/>
</dbReference>
<evidence type="ECO:0000313" key="3">
    <source>
        <dbReference type="EMBL" id="GBG13918.1"/>
    </source>
</evidence>
<dbReference type="OrthoDB" id="9802133at2"/>
<keyword evidence="1" id="KW-0175">Coiled coil</keyword>
<dbReference type="PANTHER" id="PTHR39555">
    <property type="entry name" value="FIMBRIAL ASSEMBLY PROTEIN PILO-LIKE PROTEIN-RELATED"/>
    <property type="match status" value="1"/>
</dbReference>
<keyword evidence="2" id="KW-1133">Transmembrane helix</keyword>
<keyword evidence="4" id="KW-1185">Reference proteome</keyword>
<organism evidence="3 4">
    <name type="scientific">Novimethylophilus kurashikiensis</name>
    <dbReference type="NCBI Taxonomy" id="1825523"/>
    <lineage>
        <taxon>Bacteria</taxon>
        <taxon>Pseudomonadati</taxon>
        <taxon>Pseudomonadota</taxon>
        <taxon>Betaproteobacteria</taxon>
        <taxon>Nitrosomonadales</taxon>
        <taxon>Methylophilaceae</taxon>
        <taxon>Novimethylophilus</taxon>
    </lineage>
</organism>
<evidence type="ECO:0000256" key="2">
    <source>
        <dbReference type="SAM" id="Phobius"/>
    </source>
</evidence>
<comment type="caution">
    <text evidence="3">The sequence shown here is derived from an EMBL/GenBank/DDBJ whole genome shotgun (WGS) entry which is preliminary data.</text>
</comment>
<name>A0A2R5F8P0_9PROT</name>
<keyword evidence="2" id="KW-0472">Membrane</keyword>
<evidence type="ECO:0000313" key="4">
    <source>
        <dbReference type="Proteomes" id="UP000245081"/>
    </source>
</evidence>
<proteinExistence type="predicted"/>
<dbReference type="Gene3D" id="1.10.287.540">
    <property type="entry name" value="Helix hairpin bin"/>
    <property type="match status" value="1"/>
</dbReference>